<dbReference type="RefSeq" id="WP_343990579.1">
    <property type="nucleotide sequence ID" value="NZ_BAAANB010000020.1"/>
</dbReference>
<feature type="compositionally biased region" description="Gly residues" evidence="1">
    <location>
        <begin position="58"/>
        <end position="101"/>
    </location>
</feature>
<evidence type="ECO:0000313" key="4">
    <source>
        <dbReference type="Proteomes" id="UP001501285"/>
    </source>
</evidence>
<dbReference type="EMBL" id="BAAANB010000020">
    <property type="protein sequence ID" value="GAA2029488.1"/>
    <property type="molecule type" value="Genomic_DNA"/>
</dbReference>
<dbReference type="PROSITE" id="PS51257">
    <property type="entry name" value="PROKAR_LIPOPROTEIN"/>
    <property type="match status" value="1"/>
</dbReference>
<evidence type="ECO:0000256" key="1">
    <source>
        <dbReference type="SAM" id="MobiDB-lite"/>
    </source>
</evidence>
<feature type="compositionally biased region" description="Low complexity" evidence="1">
    <location>
        <begin position="210"/>
        <end position="238"/>
    </location>
</feature>
<proteinExistence type="predicted"/>
<feature type="chain" id="PRO_5045709910" evidence="2">
    <location>
        <begin position="27"/>
        <end position="238"/>
    </location>
</feature>
<gene>
    <name evidence="3" type="ORF">GCM10009740_18870</name>
</gene>
<evidence type="ECO:0000256" key="2">
    <source>
        <dbReference type="SAM" id="SignalP"/>
    </source>
</evidence>
<protein>
    <submittedName>
        <fullName evidence="3">Uncharacterized protein</fullName>
    </submittedName>
</protein>
<accession>A0ABP5FQI9</accession>
<reference evidence="4" key="1">
    <citation type="journal article" date="2019" name="Int. J. Syst. Evol. Microbiol.">
        <title>The Global Catalogue of Microorganisms (GCM) 10K type strain sequencing project: providing services to taxonomists for standard genome sequencing and annotation.</title>
        <authorList>
            <consortium name="The Broad Institute Genomics Platform"/>
            <consortium name="The Broad Institute Genome Sequencing Center for Infectious Disease"/>
            <person name="Wu L."/>
            <person name="Ma J."/>
        </authorList>
    </citation>
    <scope>NUCLEOTIDE SEQUENCE [LARGE SCALE GENOMIC DNA]</scope>
    <source>
        <strain evidence="4">JCM 14283</strain>
    </source>
</reference>
<feature type="region of interest" description="Disordered" evidence="1">
    <location>
        <begin position="160"/>
        <end position="238"/>
    </location>
</feature>
<sequence>MSGRLVGGARVLRFAAVGACSLVLVAGCTRTADPARAPGGGGSEPVRTTEPAARPSGATGGTTDGATDGGASGGGGSSGESGGPGAVGGDGAGSSQGGGNQAPGSPIDVPTIPEKHQPMDGLRDVITGLFVSACGGTDLCVHLEFGDGACFVGYEPTTRAERGSTVRVVTESQEDCDRATGLSGSGMATDGTQGPEPSTNTPGTGPPDTPTDLPGSGATESSTGGASPDSGQPDGSSG</sequence>
<dbReference type="Proteomes" id="UP001501285">
    <property type="component" value="Unassembled WGS sequence"/>
</dbReference>
<keyword evidence="4" id="KW-1185">Reference proteome</keyword>
<comment type="caution">
    <text evidence="3">The sequence shown here is derived from an EMBL/GenBank/DDBJ whole genome shotgun (WGS) entry which is preliminary data.</text>
</comment>
<feature type="signal peptide" evidence="2">
    <location>
        <begin position="1"/>
        <end position="26"/>
    </location>
</feature>
<keyword evidence="2" id="KW-0732">Signal</keyword>
<feature type="compositionally biased region" description="Low complexity" evidence="1">
    <location>
        <begin position="194"/>
        <end position="203"/>
    </location>
</feature>
<name>A0ABP5FQI9_9MICO</name>
<organism evidence="3 4">
    <name type="scientific">Terrabacter terrae</name>
    <dbReference type="NCBI Taxonomy" id="318434"/>
    <lineage>
        <taxon>Bacteria</taxon>
        <taxon>Bacillati</taxon>
        <taxon>Actinomycetota</taxon>
        <taxon>Actinomycetes</taxon>
        <taxon>Micrococcales</taxon>
        <taxon>Intrasporangiaceae</taxon>
        <taxon>Terrabacter</taxon>
    </lineage>
</organism>
<feature type="region of interest" description="Disordered" evidence="1">
    <location>
        <begin position="32"/>
        <end position="119"/>
    </location>
</feature>
<evidence type="ECO:0000313" key="3">
    <source>
        <dbReference type="EMBL" id="GAA2029488.1"/>
    </source>
</evidence>